<accession>C6SLY2</accession>
<proteinExistence type="predicted"/>
<sequence>MAVTVEKGNIILSCPTVRRGWAEAAAMLVETEQEHFFSEIENEADKEWIW</sequence>
<reference evidence="1" key="1">
    <citation type="journal article" date="2008" name="Proc. Natl. Acad. Sci. U.S.A.">
        <title>Whole-genome comparison of disease and carriage strains provides insights into virulence evolution in Neisseria meningitidis.</title>
        <authorList>
            <person name="Schoen C."/>
            <person name="Blom J."/>
            <person name="Claus H."/>
            <person name="Schramm-Glueck A."/>
            <person name="Brandt P."/>
            <person name="Mueller T."/>
            <person name="Goesmann A."/>
            <person name="Joseph B."/>
            <person name="Konietzny S."/>
            <person name="Kurzai O."/>
            <person name="Schmitt C."/>
            <person name="Friedrich T."/>
            <person name="Linke B."/>
            <person name="Vogel U."/>
            <person name="Frosch M."/>
        </authorList>
    </citation>
    <scope>NUCLEOTIDE SEQUENCE</scope>
    <source>
        <strain evidence="1">Alpha275</strain>
    </source>
</reference>
<organism evidence="1">
    <name type="scientific">Neisseria meningitidis alpha275</name>
    <dbReference type="NCBI Taxonomy" id="295996"/>
    <lineage>
        <taxon>Bacteria</taxon>
        <taxon>Pseudomonadati</taxon>
        <taxon>Pseudomonadota</taxon>
        <taxon>Betaproteobacteria</taxon>
        <taxon>Neisseriales</taxon>
        <taxon>Neisseriaceae</taxon>
        <taxon>Neisseria</taxon>
    </lineage>
</organism>
<evidence type="ECO:0000313" key="1">
    <source>
        <dbReference type="EMBL" id="CBA09386.1"/>
    </source>
</evidence>
<gene>
    <name evidence="1" type="ORF">NMW_1959</name>
</gene>
<name>C6SLY2_NEIME</name>
<protein>
    <submittedName>
        <fullName evidence="1">Uncharacterized protein</fullName>
    </submittedName>
</protein>
<dbReference type="AlphaFoldDB" id="C6SLY2"/>
<dbReference type="EMBL" id="AM889138">
    <property type="protein sequence ID" value="CBA09386.1"/>
    <property type="molecule type" value="Genomic_DNA"/>
</dbReference>